<comment type="caution">
    <text evidence="1">The sequence shown here is derived from an EMBL/GenBank/DDBJ whole genome shotgun (WGS) entry which is preliminary data.</text>
</comment>
<proteinExistence type="predicted"/>
<organism evidence="1 2">
    <name type="scientific">Mesorhizobium atlanticum</name>
    <dbReference type="NCBI Taxonomy" id="2233532"/>
    <lineage>
        <taxon>Bacteria</taxon>
        <taxon>Pseudomonadati</taxon>
        <taxon>Pseudomonadota</taxon>
        <taxon>Alphaproteobacteria</taxon>
        <taxon>Hyphomicrobiales</taxon>
        <taxon>Phyllobacteriaceae</taxon>
        <taxon>Mesorhizobium</taxon>
    </lineage>
</organism>
<sequence length="63" mass="6878">MALVEIQLIDGFPDSVSETLEALSQPIALSKLFALGGQCLSLFLEDMAPHFQFLAATQKVKVR</sequence>
<dbReference type="AlphaFoldDB" id="A0A330GEF2"/>
<accession>A0A330GEF2</accession>
<evidence type="ECO:0000313" key="1">
    <source>
        <dbReference type="EMBL" id="RAZ70788.1"/>
    </source>
</evidence>
<name>A0A330GEF2_9HYPH</name>
<gene>
    <name evidence="1" type="ORF">DPM35_31900</name>
</gene>
<dbReference type="EMBL" id="QMBQ01000019">
    <property type="protein sequence ID" value="RAZ70788.1"/>
    <property type="molecule type" value="Genomic_DNA"/>
</dbReference>
<dbReference type="Proteomes" id="UP000251956">
    <property type="component" value="Unassembled WGS sequence"/>
</dbReference>
<reference evidence="1 2" key="2">
    <citation type="submission" date="2018-07" db="EMBL/GenBank/DDBJ databases">
        <title>Diversity of Mesorhizobium strains in Brazil.</title>
        <authorList>
            <person name="Helene L.C.F."/>
            <person name="Dall'Agnol R."/>
            <person name="Delamuta J.R.M."/>
            <person name="Hungria M."/>
        </authorList>
    </citation>
    <scope>NUCLEOTIDE SEQUENCE [LARGE SCALE GENOMIC DNA]</scope>
    <source>
        <strain evidence="1 2">CNPSo 3140</strain>
    </source>
</reference>
<keyword evidence="2" id="KW-1185">Reference proteome</keyword>
<protein>
    <submittedName>
        <fullName evidence="1">Uncharacterized protein</fullName>
    </submittedName>
</protein>
<reference evidence="2" key="1">
    <citation type="submission" date="2018-06" db="EMBL/GenBank/DDBJ databases">
        <authorList>
            <person name="Helene L.C."/>
            <person name="Dall'Agnol R."/>
            <person name="Delamuta J.R."/>
            <person name="Hungria M."/>
        </authorList>
    </citation>
    <scope>NUCLEOTIDE SEQUENCE [LARGE SCALE GENOMIC DNA]</scope>
    <source>
        <strain evidence="2">CNPSo 3140</strain>
    </source>
</reference>
<evidence type="ECO:0000313" key="2">
    <source>
        <dbReference type="Proteomes" id="UP000251956"/>
    </source>
</evidence>
<dbReference type="RefSeq" id="WP_112131453.1">
    <property type="nucleotide sequence ID" value="NZ_QMBQ01000019.1"/>
</dbReference>